<dbReference type="InterPro" id="IPR000719">
    <property type="entry name" value="Prot_kinase_dom"/>
</dbReference>
<evidence type="ECO:0000256" key="1">
    <source>
        <dbReference type="ARBA" id="ARBA00004236"/>
    </source>
</evidence>
<evidence type="ECO:0000256" key="4">
    <source>
        <dbReference type="SAM" id="SignalP"/>
    </source>
</evidence>
<dbReference type="GO" id="GO:0004672">
    <property type="term" value="F:protein kinase activity"/>
    <property type="evidence" value="ECO:0007669"/>
    <property type="project" value="InterPro"/>
</dbReference>
<sequence>MALVINILSLLLLVVLVRSDQSTAPLRSFMISENVTYDCIDIYMQPGLDHPLLKTHKIQMKPTVSRTELKNHTGDDKTSFKTRIGCPTGTVPILRNIKEFITTSEHFADKDLHPLSADSPGTHIAGVRSRNGPFHGVEAFFDGHNLNIGKDQASYNQIYIGSGLNNEVNFISAGLMGKDGKGCYNTACYGFVQVSETAPIVEPIDFSPGKPSWLHYSIHQDKNTGNWWLTQLRSDAPNEDIGYWPKELFNLFQNGANMVGVGGVVQASHSGSSPPMEKFLDTLQENRADSDGQNRRKSVGISPIPTACRRITGIRRKSVGIIVDGFSTARTSDGFPTTRVTDGFPTTRATDGFPTTRVTDGFPTGKTSDGFPTAENENLRVFSFKELKKATKNFRQDRVVIDGGSVRTFYKGYINETTFAPSRSETEIAVSVFECPQDSSQALQEWMEKVKSQEEISHPNLVKLLVTLVKITNHFSWFSNTCAKEVWTVIYSEVKIPSNYCLHSLKSVYKILMFLSTEEEVLPWEIRVQIAIQTAQGIAFLHSIKNSSIHQEIRMQNIILDEQYNAKLFYCELNQNCVLDKKGRLAGGFGYIAPELAMTDHIGMEGDVYTFGVILLELLTGLKAFDTDRNKAKRNLVFWSKSFLSDKDKIREIIDPRHGNDYPAKAARRMGQVIKWCIQQDKRNRPMMQQVLMGLNIIAKTKD</sequence>
<accession>A0A565CKJ3</accession>
<keyword evidence="2" id="KW-1003">Cell membrane</keyword>
<protein>
    <submittedName>
        <fullName evidence="7">Uncharacterized protein</fullName>
    </submittedName>
</protein>
<reference evidence="7" key="1">
    <citation type="submission" date="2019-07" db="EMBL/GenBank/DDBJ databases">
        <authorList>
            <person name="Dittberner H."/>
        </authorList>
    </citation>
    <scope>NUCLEOTIDE SEQUENCE [LARGE SCALE GENOMIC DNA]</scope>
</reference>
<keyword evidence="4" id="KW-0732">Signal</keyword>
<feature type="region of interest" description="Disordered" evidence="3">
    <location>
        <begin position="337"/>
        <end position="372"/>
    </location>
</feature>
<evidence type="ECO:0000256" key="2">
    <source>
        <dbReference type="ARBA" id="ARBA00022475"/>
    </source>
</evidence>
<feature type="domain" description="Neprosin PEP catalytic" evidence="6">
    <location>
        <begin position="115"/>
        <end position="350"/>
    </location>
</feature>
<proteinExistence type="predicted"/>
<dbReference type="Pfam" id="PF03080">
    <property type="entry name" value="Neprosin"/>
    <property type="match status" value="1"/>
</dbReference>
<evidence type="ECO:0000259" key="6">
    <source>
        <dbReference type="PROSITE" id="PS52045"/>
    </source>
</evidence>
<dbReference type="InterPro" id="IPR001245">
    <property type="entry name" value="Ser-Thr/Tyr_kinase_cat_dom"/>
</dbReference>
<dbReference type="PANTHER" id="PTHR45621">
    <property type="entry name" value="OS01G0588500 PROTEIN-RELATED"/>
    <property type="match status" value="1"/>
</dbReference>
<dbReference type="GO" id="GO:0005524">
    <property type="term" value="F:ATP binding"/>
    <property type="evidence" value="ECO:0007669"/>
    <property type="project" value="InterPro"/>
</dbReference>
<evidence type="ECO:0000259" key="5">
    <source>
        <dbReference type="PROSITE" id="PS50011"/>
    </source>
</evidence>
<dbReference type="SUPFAM" id="SSF56112">
    <property type="entry name" value="Protein kinase-like (PK-like)"/>
    <property type="match status" value="1"/>
</dbReference>
<feature type="domain" description="Protein kinase" evidence="5">
    <location>
        <begin position="395"/>
        <end position="698"/>
    </location>
</feature>
<feature type="chain" id="PRO_5022088866" evidence="4">
    <location>
        <begin position="20"/>
        <end position="703"/>
    </location>
</feature>
<dbReference type="InterPro" id="IPR050823">
    <property type="entry name" value="Plant_Ser_Thr_Prot_Kinase"/>
</dbReference>
<comment type="caution">
    <text evidence="7">The sequence shown here is derived from an EMBL/GenBank/DDBJ whole genome shotgun (WGS) entry which is preliminary data.</text>
</comment>
<name>A0A565CKJ3_9BRAS</name>
<dbReference type="OrthoDB" id="1111890at2759"/>
<dbReference type="InterPro" id="IPR004314">
    <property type="entry name" value="Neprosin"/>
</dbReference>
<keyword evidence="8" id="KW-1185">Reference proteome</keyword>
<organism evidence="7 8">
    <name type="scientific">Arabis nemorensis</name>
    <dbReference type="NCBI Taxonomy" id="586526"/>
    <lineage>
        <taxon>Eukaryota</taxon>
        <taxon>Viridiplantae</taxon>
        <taxon>Streptophyta</taxon>
        <taxon>Embryophyta</taxon>
        <taxon>Tracheophyta</taxon>
        <taxon>Spermatophyta</taxon>
        <taxon>Magnoliopsida</taxon>
        <taxon>eudicotyledons</taxon>
        <taxon>Gunneridae</taxon>
        <taxon>Pentapetalae</taxon>
        <taxon>rosids</taxon>
        <taxon>malvids</taxon>
        <taxon>Brassicales</taxon>
        <taxon>Brassicaceae</taxon>
        <taxon>Arabideae</taxon>
        <taxon>Arabis</taxon>
    </lineage>
</organism>
<dbReference type="AlphaFoldDB" id="A0A565CKJ3"/>
<dbReference type="GO" id="GO:0005886">
    <property type="term" value="C:plasma membrane"/>
    <property type="evidence" value="ECO:0007669"/>
    <property type="project" value="UniProtKB-SubCell"/>
</dbReference>
<dbReference type="Gene3D" id="1.10.510.10">
    <property type="entry name" value="Transferase(Phosphotransferase) domain 1"/>
    <property type="match status" value="1"/>
</dbReference>
<evidence type="ECO:0000313" key="8">
    <source>
        <dbReference type="Proteomes" id="UP000489600"/>
    </source>
</evidence>
<keyword evidence="2" id="KW-0472">Membrane</keyword>
<dbReference type="PROSITE" id="PS52045">
    <property type="entry name" value="NEPROSIN_PEP_CD"/>
    <property type="match status" value="1"/>
</dbReference>
<dbReference type="InterPro" id="IPR011009">
    <property type="entry name" value="Kinase-like_dom_sf"/>
</dbReference>
<dbReference type="PROSITE" id="PS50011">
    <property type="entry name" value="PROTEIN_KINASE_DOM"/>
    <property type="match status" value="1"/>
</dbReference>
<dbReference type="InterPro" id="IPR025521">
    <property type="entry name" value="Neprosin_propep"/>
</dbReference>
<feature type="signal peptide" evidence="4">
    <location>
        <begin position="1"/>
        <end position="19"/>
    </location>
</feature>
<dbReference type="Pfam" id="PF14365">
    <property type="entry name" value="Neprosin_AP"/>
    <property type="match status" value="1"/>
</dbReference>
<dbReference type="Proteomes" id="UP000489600">
    <property type="component" value="Unassembled WGS sequence"/>
</dbReference>
<evidence type="ECO:0000313" key="7">
    <source>
        <dbReference type="EMBL" id="VVB14074.1"/>
    </source>
</evidence>
<dbReference type="Gene3D" id="3.30.200.20">
    <property type="entry name" value="Phosphorylase Kinase, domain 1"/>
    <property type="match status" value="1"/>
</dbReference>
<dbReference type="EMBL" id="CABITT030000008">
    <property type="protein sequence ID" value="VVB14074.1"/>
    <property type="molecule type" value="Genomic_DNA"/>
</dbReference>
<dbReference type="SMART" id="SM00220">
    <property type="entry name" value="S_TKc"/>
    <property type="match status" value="1"/>
</dbReference>
<gene>
    <name evidence="7" type="ORF">ANE_LOCUS24518</name>
</gene>
<dbReference type="Pfam" id="PF07714">
    <property type="entry name" value="PK_Tyr_Ser-Thr"/>
    <property type="match status" value="1"/>
</dbReference>
<comment type="subcellular location">
    <subcellularLocation>
        <location evidence="1">Cell membrane</location>
    </subcellularLocation>
</comment>
<evidence type="ECO:0000256" key="3">
    <source>
        <dbReference type="SAM" id="MobiDB-lite"/>
    </source>
</evidence>